<keyword evidence="6" id="KW-1185">Reference proteome</keyword>
<evidence type="ECO:0000259" key="4">
    <source>
        <dbReference type="Pfam" id="PF23598"/>
    </source>
</evidence>
<evidence type="ECO:0000256" key="3">
    <source>
        <dbReference type="SAM" id="Phobius"/>
    </source>
</evidence>
<keyword evidence="1" id="KW-0433">Leucine-rich repeat</keyword>
<dbReference type="SMART" id="SM00369">
    <property type="entry name" value="LRR_TYP"/>
    <property type="match status" value="3"/>
</dbReference>
<dbReference type="GeneTree" id="ENSGT00940000156026"/>
<dbReference type="PANTHER" id="PTHR48051">
    <property type="match status" value="1"/>
</dbReference>
<dbReference type="InterPro" id="IPR055414">
    <property type="entry name" value="LRR_R13L4/SHOC2-like"/>
</dbReference>
<dbReference type="Ensembl" id="ENSPRET00000032119.1">
    <property type="protein sequence ID" value="ENSPREP00000031760.1"/>
    <property type="gene ID" value="ENSPREG00000021517.1"/>
</dbReference>
<reference evidence="5" key="2">
    <citation type="submission" date="2025-08" db="UniProtKB">
        <authorList>
            <consortium name="Ensembl"/>
        </authorList>
    </citation>
    <scope>IDENTIFICATION</scope>
    <source>
        <strain evidence="5">Guanapo</strain>
    </source>
</reference>
<evidence type="ECO:0000256" key="2">
    <source>
        <dbReference type="ARBA" id="ARBA00022737"/>
    </source>
</evidence>
<dbReference type="AlphaFoldDB" id="A0A3P9QCD8"/>
<accession>A0A3P9QCD8</accession>
<organism evidence="5 6">
    <name type="scientific">Poecilia reticulata</name>
    <name type="common">Guppy</name>
    <name type="synonym">Acanthophacelus reticulatus</name>
    <dbReference type="NCBI Taxonomy" id="8081"/>
    <lineage>
        <taxon>Eukaryota</taxon>
        <taxon>Metazoa</taxon>
        <taxon>Chordata</taxon>
        <taxon>Craniata</taxon>
        <taxon>Vertebrata</taxon>
        <taxon>Euteleostomi</taxon>
        <taxon>Actinopterygii</taxon>
        <taxon>Neopterygii</taxon>
        <taxon>Teleostei</taxon>
        <taxon>Neoteleostei</taxon>
        <taxon>Acanthomorphata</taxon>
        <taxon>Ovalentaria</taxon>
        <taxon>Atherinomorphae</taxon>
        <taxon>Cyprinodontiformes</taxon>
        <taxon>Poeciliidae</taxon>
        <taxon>Poeciliinae</taxon>
        <taxon>Poecilia</taxon>
    </lineage>
</organism>
<dbReference type="SUPFAM" id="SSF52075">
    <property type="entry name" value="Outer arm dynein light chain 1"/>
    <property type="match status" value="1"/>
</dbReference>
<dbReference type="PANTHER" id="PTHR48051:SF42">
    <property type="entry name" value="LEUCINE-RICH REPEAT-CONTAINING PROTEIN 18-LIKE"/>
    <property type="match status" value="1"/>
</dbReference>
<dbReference type="InterPro" id="IPR032675">
    <property type="entry name" value="LRR_dom_sf"/>
</dbReference>
<dbReference type="Pfam" id="PF23598">
    <property type="entry name" value="LRR_14"/>
    <property type="match status" value="1"/>
</dbReference>
<sequence>MVKKKKGGKKPKPLTLKAVQKCVDLTLDGRRRLDLGYKGLTTVPACIQKVMDIGELNLSRNLLKKLPPFIEHFDSTTVLDLHSNYLDEIPQTIKSLTGLTVLNLCNNRLTCLPIEIGKLSNLHILNLGLNQLKALPNSIGNLKELRYLGLSYNRFVIMPTCIGKLKKLEKVNLEGNPIKYTEMPGVKKWSKADRFHVVKESLLCQNCLETFKIEREKLNSAEKRPDFETSSSIKSHVVMAKEKQNFWLWAGFCYLGFTMFSSLCLLSLSTVPGSDDT</sequence>
<feature type="transmembrane region" description="Helical" evidence="3">
    <location>
        <begin position="246"/>
        <end position="268"/>
    </location>
</feature>
<evidence type="ECO:0000313" key="5">
    <source>
        <dbReference type="Ensembl" id="ENSPREP00000031760.1"/>
    </source>
</evidence>
<dbReference type="GO" id="GO:0005737">
    <property type="term" value="C:cytoplasm"/>
    <property type="evidence" value="ECO:0007669"/>
    <property type="project" value="TreeGrafter"/>
</dbReference>
<feature type="domain" description="Disease resistance R13L4/SHOC-2-like LRR" evidence="4">
    <location>
        <begin position="101"/>
        <end position="173"/>
    </location>
</feature>
<protein>
    <submittedName>
        <fullName evidence="5">Leucine rich repeat containing 18</fullName>
    </submittedName>
</protein>
<keyword evidence="3" id="KW-0472">Membrane</keyword>
<keyword evidence="2" id="KW-0677">Repeat</keyword>
<evidence type="ECO:0000313" key="6">
    <source>
        <dbReference type="Proteomes" id="UP000242638"/>
    </source>
</evidence>
<evidence type="ECO:0000256" key="1">
    <source>
        <dbReference type="ARBA" id="ARBA00022614"/>
    </source>
</evidence>
<name>A0A3P9QCD8_POERE</name>
<dbReference type="Proteomes" id="UP000242638">
    <property type="component" value="Unassembled WGS sequence"/>
</dbReference>
<dbReference type="STRING" id="8081.ENSPREP00000031760"/>
<dbReference type="InterPro" id="IPR050216">
    <property type="entry name" value="LRR_domain-containing"/>
</dbReference>
<reference evidence="6" key="1">
    <citation type="submission" date="2013-11" db="EMBL/GenBank/DDBJ databases">
        <title>The genomic landscape of the Guanapo guppy.</title>
        <authorList>
            <person name="Kuenstner A."/>
            <person name="Dreyer C."/>
        </authorList>
    </citation>
    <scope>NUCLEOTIDE SEQUENCE</scope>
    <source>
        <strain evidence="6">Guanapo</strain>
    </source>
</reference>
<keyword evidence="3" id="KW-0812">Transmembrane</keyword>
<dbReference type="InterPro" id="IPR003591">
    <property type="entry name" value="Leu-rich_rpt_typical-subtyp"/>
</dbReference>
<proteinExistence type="predicted"/>
<keyword evidence="3" id="KW-1133">Transmembrane helix</keyword>
<reference evidence="5" key="3">
    <citation type="submission" date="2025-09" db="UniProtKB">
        <authorList>
            <consortium name="Ensembl"/>
        </authorList>
    </citation>
    <scope>IDENTIFICATION</scope>
    <source>
        <strain evidence="5">Guanapo</strain>
    </source>
</reference>
<dbReference type="Gene3D" id="3.80.10.10">
    <property type="entry name" value="Ribonuclease Inhibitor"/>
    <property type="match status" value="1"/>
</dbReference>